<dbReference type="EMBL" id="SNYI01000002">
    <property type="protein sequence ID" value="TDQ30739.1"/>
    <property type="molecule type" value="Genomic_DNA"/>
</dbReference>
<name>A0A4R6TM05_9FLAO</name>
<evidence type="ECO:0000313" key="2">
    <source>
        <dbReference type="EMBL" id="TDQ30739.1"/>
    </source>
</evidence>
<protein>
    <submittedName>
        <fullName evidence="2">Uncharacterized protein</fullName>
    </submittedName>
</protein>
<evidence type="ECO:0000256" key="1">
    <source>
        <dbReference type="SAM" id="SignalP"/>
    </source>
</evidence>
<dbReference type="AlphaFoldDB" id="A0A4R6TM05"/>
<gene>
    <name evidence="2" type="ORF">CLV82_1428</name>
</gene>
<dbReference type="OrthoDB" id="892266at2"/>
<dbReference type="Proteomes" id="UP000295468">
    <property type="component" value="Unassembled WGS sequence"/>
</dbReference>
<keyword evidence="1" id="KW-0732">Signal</keyword>
<feature type="signal peptide" evidence="1">
    <location>
        <begin position="1"/>
        <end position="19"/>
    </location>
</feature>
<sequence>MKKSLLLLLLVLLTTVSCKNPTEKPGTAEEEKTILEKVAYAHGYEHWKDVRQIQFTFNVDRDTTHFERHWRWEPGSQAVTMQMSADTLSYNRKEVDSLNMKADASFINDKYWLLAPYQLVWDQDNFEYEYQEAVTAPVSGSKMNKLTIVYGNEGGYTPGDAYDFYLGEDYRVKEWSFRKANAPEPNLSTTWEDYKDFGGLLIATMHKNEESGSRLYFTDLKVAME</sequence>
<comment type="caution">
    <text evidence="2">The sequence shown here is derived from an EMBL/GenBank/DDBJ whole genome shotgun (WGS) entry which is preliminary data.</text>
</comment>
<evidence type="ECO:0000313" key="3">
    <source>
        <dbReference type="Proteomes" id="UP000295468"/>
    </source>
</evidence>
<dbReference type="PROSITE" id="PS51257">
    <property type="entry name" value="PROKAR_LIPOPROTEIN"/>
    <property type="match status" value="1"/>
</dbReference>
<reference evidence="2 3" key="1">
    <citation type="submission" date="2019-03" db="EMBL/GenBank/DDBJ databases">
        <title>Genomic Encyclopedia of Archaeal and Bacterial Type Strains, Phase II (KMG-II): from individual species to whole genera.</title>
        <authorList>
            <person name="Goeker M."/>
        </authorList>
    </citation>
    <scope>NUCLEOTIDE SEQUENCE [LARGE SCALE GENOMIC DNA]</scope>
    <source>
        <strain evidence="2 3">DSM 18435</strain>
    </source>
</reference>
<dbReference type="RefSeq" id="WP_133643623.1">
    <property type="nucleotide sequence ID" value="NZ_SNYI01000002.1"/>
</dbReference>
<accession>A0A4R6TM05</accession>
<proteinExistence type="predicted"/>
<organism evidence="2 3">
    <name type="scientific">Zeaxanthinibacter enoshimensis</name>
    <dbReference type="NCBI Taxonomy" id="392009"/>
    <lineage>
        <taxon>Bacteria</taxon>
        <taxon>Pseudomonadati</taxon>
        <taxon>Bacteroidota</taxon>
        <taxon>Flavobacteriia</taxon>
        <taxon>Flavobacteriales</taxon>
        <taxon>Flavobacteriaceae</taxon>
        <taxon>Zeaxanthinibacter</taxon>
    </lineage>
</organism>
<feature type="chain" id="PRO_5020964994" evidence="1">
    <location>
        <begin position="20"/>
        <end position="225"/>
    </location>
</feature>
<keyword evidence="3" id="KW-1185">Reference proteome</keyword>